<proteinExistence type="predicted"/>
<feature type="region of interest" description="Disordered" evidence="1">
    <location>
        <begin position="81"/>
        <end position="110"/>
    </location>
</feature>
<evidence type="ECO:0000313" key="3">
    <source>
        <dbReference type="Proteomes" id="UP000031523"/>
    </source>
</evidence>
<reference evidence="2 3" key="1">
    <citation type="submission" date="2015-01" db="EMBL/GenBank/DDBJ databases">
        <title>Enhanced salinomycin production by adjusting the supply of polyketide extender units in Streptomyce albus DSM 41398.</title>
        <authorList>
            <person name="Lu C."/>
        </authorList>
    </citation>
    <scope>NUCLEOTIDE SEQUENCE [LARGE SCALE GENOMIC DNA]</scope>
    <source>
        <strain evidence="3">ATCC 21838 / DSM 41398 / FERM P-419 / JCM 4703 / NBRC 107858</strain>
    </source>
</reference>
<gene>
    <name evidence="2" type="ORF">SLNWT_2944</name>
</gene>
<protein>
    <submittedName>
        <fullName evidence="2">Uncharacterized protein</fullName>
    </submittedName>
</protein>
<evidence type="ECO:0000256" key="1">
    <source>
        <dbReference type="SAM" id="MobiDB-lite"/>
    </source>
</evidence>
<feature type="compositionally biased region" description="Basic residues" evidence="1">
    <location>
        <begin position="51"/>
        <end position="64"/>
    </location>
</feature>
<dbReference type="Proteomes" id="UP000031523">
    <property type="component" value="Chromosome"/>
</dbReference>
<sequence>MTQLPPDAGDSAELQLPYCRLPVTGRGRTWKAQGSPSSTPVSRTITERRSPAFHRPHRPHRLRHPSPFGRFHCFSRFGGRGHEDHARRAGAGGLSTAAQQRMRSRTDVDTRRGSYRLMQLACDPNHLLLWNLRGTVVRMQS</sequence>
<name>A0A0B5EVU5_STRA4</name>
<organism evidence="2 3">
    <name type="scientific">Streptomyces albus (strain ATCC 21838 / DSM 41398 / FERM P-419 / JCM 4703 / NBRC 107858)</name>
    <dbReference type="NCBI Taxonomy" id="1081613"/>
    <lineage>
        <taxon>Bacteria</taxon>
        <taxon>Bacillati</taxon>
        <taxon>Actinomycetota</taxon>
        <taxon>Actinomycetes</taxon>
        <taxon>Kitasatosporales</taxon>
        <taxon>Streptomycetaceae</taxon>
        <taxon>Streptomyces</taxon>
    </lineage>
</organism>
<keyword evidence="3" id="KW-1185">Reference proteome</keyword>
<feature type="region of interest" description="Disordered" evidence="1">
    <location>
        <begin position="26"/>
        <end position="66"/>
    </location>
</feature>
<dbReference type="EMBL" id="CP010519">
    <property type="protein sequence ID" value="AJE83320.1"/>
    <property type="molecule type" value="Genomic_DNA"/>
</dbReference>
<dbReference type="KEGG" id="sals:SLNWT_2944"/>
<dbReference type="AlphaFoldDB" id="A0A0B5EVU5"/>
<evidence type="ECO:0000313" key="2">
    <source>
        <dbReference type="EMBL" id="AJE83320.1"/>
    </source>
</evidence>
<accession>A0A0B5EVU5</accession>
<feature type="compositionally biased region" description="Polar residues" evidence="1">
    <location>
        <begin position="32"/>
        <end position="44"/>
    </location>
</feature>